<accession>A0AAV4VQ24</accession>
<dbReference type="GO" id="GO:0005509">
    <property type="term" value="F:calcium ion binding"/>
    <property type="evidence" value="ECO:0007669"/>
    <property type="project" value="UniProtKB-UniRule"/>
</dbReference>
<dbReference type="GO" id="GO:0016020">
    <property type="term" value="C:membrane"/>
    <property type="evidence" value="ECO:0007669"/>
    <property type="project" value="InterPro"/>
</dbReference>
<dbReference type="Proteomes" id="UP001054837">
    <property type="component" value="Unassembled WGS sequence"/>
</dbReference>
<dbReference type="PANTHER" id="PTHR45739:SF8">
    <property type="entry name" value="FRAS1-RELATED EXTRACELLULAR MATRIX PROTEIN 1"/>
    <property type="match status" value="1"/>
</dbReference>
<dbReference type="GO" id="GO:0009653">
    <property type="term" value="P:anatomical structure morphogenesis"/>
    <property type="evidence" value="ECO:0007669"/>
    <property type="project" value="TreeGrafter"/>
</dbReference>
<feature type="repeat" description="CSPG" evidence="9">
    <location>
        <begin position="1340"/>
        <end position="1432"/>
    </location>
</feature>
<dbReference type="EMBL" id="BPLQ01013441">
    <property type="protein sequence ID" value="GIY72103.1"/>
    <property type="molecule type" value="Genomic_DNA"/>
</dbReference>
<evidence type="ECO:0000256" key="1">
    <source>
        <dbReference type="ARBA" id="ARBA00005529"/>
    </source>
</evidence>
<name>A0AAV4VQ24_9ARAC</name>
<proteinExistence type="inferred from homology"/>
<evidence type="ECO:0000313" key="11">
    <source>
        <dbReference type="EMBL" id="GIY72103.1"/>
    </source>
</evidence>
<feature type="repeat" description="CSPG" evidence="9">
    <location>
        <begin position="1108"/>
        <end position="1201"/>
    </location>
</feature>
<comment type="similarity">
    <text evidence="1">Belongs to the FRAS1 family.</text>
</comment>
<feature type="repeat" description="CSPG" evidence="9">
    <location>
        <begin position="484"/>
        <end position="594"/>
    </location>
</feature>
<evidence type="ECO:0000256" key="9">
    <source>
        <dbReference type="PROSITE-ProRule" id="PRU01201"/>
    </source>
</evidence>
<dbReference type="GO" id="GO:0007156">
    <property type="term" value="P:homophilic cell adhesion via plasma membrane adhesion molecules"/>
    <property type="evidence" value="ECO:0007669"/>
    <property type="project" value="InterPro"/>
</dbReference>
<feature type="repeat" description="CSPG" evidence="9">
    <location>
        <begin position="864"/>
        <end position="956"/>
    </location>
</feature>
<feature type="repeat" description="CSPG" evidence="9">
    <location>
        <begin position="985"/>
        <end position="1087"/>
    </location>
</feature>
<dbReference type="SUPFAM" id="SSF141072">
    <property type="entry name" value="CalX-like"/>
    <property type="match status" value="5"/>
</dbReference>
<evidence type="ECO:0000256" key="4">
    <source>
        <dbReference type="ARBA" id="ARBA00022737"/>
    </source>
</evidence>
<keyword evidence="7" id="KW-0325">Glycoprotein</keyword>
<dbReference type="InterPro" id="IPR051561">
    <property type="entry name" value="FRAS1_ECM"/>
</dbReference>
<feature type="domain" description="Cadherin" evidence="10">
    <location>
        <begin position="1132"/>
        <end position="1225"/>
    </location>
</feature>
<gene>
    <name evidence="11" type="primary">FREM2</name>
    <name evidence="11" type="ORF">CDAR_94301</name>
</gene>
<reference evidence="11 12" key="1">
    <citation type="submission" date="2021-06" db="EMBL/GenBank/DDBJ databases">
        <title>Caerostris darwini draft genome.</title>
        <authorList>
            <person name="Kono N."/>
            <person name="Arakawa K."/>
        </authorList>
    </citation>
    <scope>NUCLEOTIDE SEQUENCE [LARGE SCALE GENOMIC DNA]</scope>
</reference>
<dbReference type="InterPro" id="IPR045658">
    <property type="entry name" value="FRAS1-rel_N"/>
</dbReference>
<keyword evidence="4" id="KW-0677">Repeat</keyword>
<protein>
    <submittedName>
        <fullName evidence="11">FRAS1-related extracellular matrix protein 2</fullName>
    </submittedName>
</protein>
<comment type="caution">
    <text evidence="11">The sequence shown here is derived from an EMBL/GenBank/DDBJ whole genome shotgun (WGS) entry which is preliminary data.</text>
</comment>
<dbReference type="SMART" id="SM00237">
    <property type="entry name" value="Calx_beta"/>
    <property type="match status" value="5"/>
</dbReference>
<evidence type="ECO:0000256" key="3">
    <source>
        <dbReference type="ARBA" id="ARBA00022729"/>
    </source>
</evidence>
<evidence type="ECO:0000256" key="8">
    <source>
        <dbReference type="PROSITE-ProRule" id="PRU00043"/>
    </source>
</evidence>
<keyword evidence="6" id="KW-0130">Cell adhesion</keyword>
<keyword evidence="5 8" id="KW-0106">Calcium</keyword>
<dbReference type="InterPro" id="IPR002126">
    <property type="entry name" value="Cadherin-like_dom"/>
</dbReference>
<feature type="repeat" description="CSPG" evidence="9">
    <location>
        <begin position="254"/>
        <end position="349"/>
    </location>
</feature>
<dbReference type="InterPro" id="IPR039005">
    <property type="entry name" value="CSPG_rpt"/>
</dbReference>
<evidence type="ECO:0000313" key="12">
    <source>
        <dbReference type="Proteomes" id="UP001054837"/>
    </source>
</evidence>
<feature type="repeat" description="CSPG" evidence="9">
    <location>
        <begin position="1222"/>
        <end position="1319"/>
    </location>
</feature>
<feature type="repeat" description="CSPG" evidence="9">
    <location>
        <begin position="747"/>
        <end position="838"/>
    </location>
</feature>
<feature type="repeat" description="CSPG" evidence="9">
    <location>
        <begin position="1452"/>
        <end position="1541"/>
    </location>
</feature>
<dbReference type="PROSITE" id="PS51854">
    <property type="entry name" value="CSPG"/>
    <property type="match status" value="12"/>
</dbReference>
<dbReference type="GO" id="GO:0007154">
    <property type="term" value="P:cell communication"/>
    <property type="evidence" value="ECO:0007669"/>
    <property type="project" value="InterPro"/>
</dbReference>
<feature type="repeat" description="CSPG" evidence="9">
    <location>
        <begin position="619"/>
        <end position="725"/>
    </location>
</feature>
<keyword evidence="12" id="KW-1185">Reference proteome</keyword>
<dbReference type="PANTHER" id="PTHR45739">
    <property type="entry name" value="MATRIX PROTEIN, PUTATIVE-RELATED"/>
    <property type="match status" value="1"/>
</dbReference>
<dbReference type="Pfam" id="PF03160">
    <property type="entry name" value="Calx-beta"/>
    <property type="match status" value="3"/>
</dbReference>
<feature type="repeat" description="CSPG" evidence="9">
    <location>
        <begin position="1575"/>
        <end position="1672"/>
    </location>
</feature>
<dbReference type="Pfam" id="PF19309">
    <property type="entry name" value="Frem_N"/>
    <property type="match status" value="1"/>
</dbReference>
<sequence length="2512" mass="281067">MSIIIDYALSQRRYIQSSITEKDIVHTNAGIAVPFGRSIFVDPELDLNIRVRPGDRCTVRVIQNDPLSQRPGKLTPTNFPCQFGHQEVLYSHYGARSPAQDKVKLMIRYDSQDDTLIVPVVVNVQVLFEQLEAVTKNIPLNVDKLGGVSNPIDSKVLQFTYDKNVQTCKVMILNEASGLPAYGELVNDTSNGLMQNCDTLLNSDIRYKHSSPNETPNRDFIPMVVELYDIDGKLIKQEYFQVMVRIREGEENTQPQLSFSALLLMDVNQFVMTAITPNILIAEDLETPSDKLIFNITNPLGYGEGSIVSTDDQNVPITSFYQKDLNDLKIAYKPPATDSDERRFYLVEMEVVDADGLTSDPFSLTIVVNPMNTLAPLATKNAGLVLFEGQSRKLSSSKNLEISDEDNIDDVIVSVAGGLKHGKLLLMGNPVKHFSPGDLDDGRIIYEHDGSDTYSDNIIFRLNDGQHQVEFLFPVTVYPEDDDAPILNVNTGLTITRGEEVEITPFVLSATDIDSDDASIRFDLVQPISVYGKILMKKADIPEDPENWIYDDGLYERVVTFWTQQDLIEGNIFYRHSGDRVPFPLTERIRFKLSDDNIPPNESTEQEFLIRIMPLDNTPPDVDPSAPLQMTVEEFQLTDLTKQHMLFTDADTSDRDLVIKITKNPFDTDENNPMDPGKIVLAEYPDTEVTEFNQAQINHHKIAYKPPPIELGMVPRLIQFKFDVRDKAGNILPDQEFTILLQPVDNKPPIVHNKGIDILENGFVVITPDILDVTDEDTDPGLLTFSVTEKPKHGTLQIGTLQMSNGDSFTKLDINSGIVSYSNGGSEADSDSFNLYVTDGVHIVPVTVHVSIKNIDDEAPKLEIAHGILGVSIEVDEGGKSPVTNDLIKASDLDTDDQIITFIVDDLPEFGAIEVNGIIVDRFKQKDLQNGTVFYVHNGVEIGYKSVEDSFNLSISDMSNEWIIGGNAVDRVYVTVLIKPMDNFSPTVEIGDTFTVIEGNKSLISTFHLNITDIDTSEEDVICTVIDQPSHGYVENFSPAPGSERPRKGIPVTAFSAADVIDDYISYVQSIHKGLEPIDDKFTFSCSDGINTSPIMLFPIQIEPSNDEVPEIYMREFIVMEGTDLIIDLPILNALDLDIPKDKLVFIITKEPKHGVIASHMPTGTVTVKNFTLERIARGSTIVYQHDDSETTKDNFELTVTDGVHNSSKTLLVMVIPVDDETPRLVINDGLDISIGESKLITNRELKAEDLDSDDSSITYVIRQVPKYGYISYLDFSGQALYNLTHGMNFTQSDIDSELIQYTHFGQEGVRDIIKFDVTDGYNPFVDRYFWITVEGIDSVYPDVINKGVELPEGGRVILDTNTLSTTDLNSDDESLFFTITRPPARGHLENTDFPGVPITSFTQLDIAGSKIYYVHTSNDEVKMDNFEFEVSDGYNSVYRTFRISISEVDNKKPVVFTTLLMVKEGGERLITPFELKAEDSDTSKDKIIFRITQAPVNGKIMRDKNTVVNSFTMADISENMISYHHDGSETQEDKFSFVVSDGKHSEFSLYPDIDKPLSNPISVEITIVPIDNVAPNLVMNRGATSLNPLEDGNIGFRFNQKVLRAEDRDSSESILTYIITKPPKHGIITNKDFSNQTLTNFTQDDINKMKIFYILDPETNVTSDIFHFKIVDGGKNELPNQSFRLNWAWISFEKEKYIIDETNEDLHITLLRRGYLGETSFVGLNVKNVTAREGLDFDGFYAHQVQFNPGQSEATWKVRIIDDDVFEKKEIFDIELEEPVSAALEHPLLAQVAIIDKEDESTVFIPEETYEIDEDIGRLEIPIKRKGDISKEMMVICTTEPGTAQGTSPLSIVSFTDYISRPENHKSIIHFQRGEDLQFCKLIIIDDSLYEDEEAFTVKLTTPLGGRLGDHNQTTVKILSDVKDVPSIYFGDMEQFVDESDGYVEILVWRTGTDLSRPSTITVQSRPSEPMTAEAGLDYIGVGRNLDFAPGVTMQTFRVTILDDLGKPLLEGPESFELLLRMPMNAVLGTPDKMVVVINDSTSDLPKFQFKDSAYIVFENDSRLNTVVTRNGDLKHSAAVRCYTRQMSAKAYDDFEERPNTDDSLIVFQPDENEKLCSVNLVDDTFFEGDEEFRLVLGSPISDSAGGAILGHRNATIVTIKDINDKSVIRLEENRYTIKEPQNSKESSILQIPVLRTGDLSKLSLVRAHTKDGSAKSGLDYVPYSKELEFKPNVSTLMVEIEILPDDEKEHREAFTLHLRPDRKMVADVKDSKAIIYIQEMDIVADVTFPARPMIASLREYDDAAKASKEPIAGYPVVCITPCNPKYPDFSKTGNICNKEGINQTLTKYRWRVSAPSGQDGVTNDLRDVESVTFFSDTHRITLDSIYFASGSRVQCAARAVSKDGDEGLELSSIPIVISKQQGLCAPRLEGSVGAEPFTAKMRYTGASDPEYPNLIKLTITIPHWDGMLPVISTRKLTNFELTLSPDGLRVGTTSVPTCWITTNCRPNTVF</sequence>
<evidence type="ECO:0000256" key="2">
    <source>
        <dbReference type="ARBA" id="ARBA00022723"/>
    </source>
</evidence>
<dbReference type="InterPro" id="IPR038081">
    <property type="entry name" value="CalX-like_sf"/>
</dbReference>
<evidence type="ECO:0000256" key="6">
    <source>
        <dbReference type="ARBA" id="ARBA00022889"/>
    </source>
</evidence>
<evidence type="ECO:0000256" key="7">
    <source>
        <dbReference type="ARBA" id="ARBA00023180"/>
    </source>
</evidence>
<dbReference type="Pfam" id="PF16184">
    <property type="entry name" value="Cadherin_3"/>
    <property type="match status" value="12"/>
</dbReference>
<feature type="repeat" description="CSPG" evidence="9">
    <location>
        <begin position="375"/>
        <end position="463"/>
    </location>
</feature>
<evidence type="ECO:0000256" key="5">
    <source>
        <dbReference type="ARBA" id="ARBA00022837"/>
    </source>
</evidence>
<keyword evidence="2" id="KW-0479">Metal-binding</keyword>
<dbReference type="PROSITE" id="PS50268">
    <property type="entry name" value="CADHERIN_2"/>
    <property type="match status" value="1"/>
</dbReference>
<dbReference type="Gene3D" id="2.60.40.2030">
    <property type="match status" value="5"/>
</dbReference>
<keyword evidence="3" id="KW-0732">Signal</keyword>
<evidence type="ECO:0000259" key="10">
    <source>
        <dbReference type="PROSITE" id="PS50268"/>
    </source>
</evidence>
<dbReference type="InterPro" id="IPR003644">
    <property type="entry name" value="Calx_beta"/>
</dbReference>
<organism evidence="11 12">
    <name type="scientific">Caerostris darwini</name>
    <dbReference type="NCBI Taxonomy" id="1538125"/>
    <lineage>
        <taxon>Eukaryota</taxon>
        <taxon>Metazoa</taxon>
        <taxon>Ecdysozoa</taxon>
        <taxon>Arthropoda</taxon>
        <taxon>Chelicerata</taxon>
        <taxon>Arachnida</taxon>
        <taxon>Araneae</taxon>
        <taxon>Araneomorphae</taxon>
        <taxon>Entelegynae</taxon>
        <taxon>Araneoidea</taxon>
        <taxon>Araneidae</taxon>
        <taxon>Caerostris</taxon>
    </lineage>
</organism>